<dbReference type="GO" id="GO:0004565">
    <property type="term" value="F:beta-galactosidase activity"/>
    <property type="evidence" value="ECO:0007669"/>
    <property type="project" value="UniProtKB-EC"/>
</dbReference>
<evidence type="ECO:0000313" key="13">
    <source>
        <dbReference type="Proteomes" id="UP000224854"/>
    </source>
</evidence>
<name>A0A2C5ZFX2_9HYPO</name>
<gene>
    <name evidence="12" type="ORF">CDD82_2093</name>
</gene>
<dbReference type="InterPro" id="IPR017853">
    <property type="entry name" value="GH"/>
</dbReference>
<accession>A0A2C5ZFX2</accession>
<keyword evidence="13" id="KW-1185">Reference proteome</keyword>
<dbReference type="PANTHER" id="PTHR23421">
    <property type="entry name" value="BETA-GALACTOSIDASE RELATED"/>
    <property type="match status" value="1"/>
</dbReference>
<evidence type="ECO:0000256" key="5">
    <source>
        <dbReference type="ARBA" id="ARBA00022801"/>
    </source>
</evidence>
<feature type="signal peptide" evidence="10">
    <location>
        <begin position="1"/>
        <end position="20"/>
    </location>
</feature>
<dbReference type="SUPFAM" id="SSF49785">
    <property type="entry name" value="Galactose-binding domain-like"/>
    <property type="match status" value="2"/>
</dbReference>
<keyword evidence="7 8" id="KW-0326">Glycosidase</keyword>
<dbReference type="Pfam" id="PF10435">
    <property type="entry name" value="BetaGal_dom2"/>
    <property type="match status" value="1"/>
</dbReference>
<evidence type="ECO:0000256" key="7">
    <source>
        <dbReference type="ARBA" id="ARBA00023295"/>
    </source>
</evidence>
<dbReference type="Pfam" id="PF13364">
    <property type="entry name" value="BetaGal_ABD2"/>
    <property type="match status" value="2"/>
</dbReference>
<keyword evidence="6" id="KW-0325">Glycoprotein</keyword>
<dbReference type="PROSITE" id="PS01182">
    <property type="entry name" value="GLYCOSYL_HYDROL_F35"/>
    <property type="match status" value="1"/>
</dbReference>
<dbReference type="Gene3D" id="2.102.20.10">
    <property type="entry name" value="Beta-galactosidase, domain 2"/>
    <property type="match status" value="1"/>
</dbReference>
<dbReference type="EC" id="3.2.1.23" evidence="3 8"/>
<dbReference type="InterPro" id="IPR037110">
    <property type="entry name" value="Betagal_dom2_sf"/>
</dbReference>
<dbReference type="InterPro" id="IPR019801">
    <property type="entry name" value="Glyco_hydro_35_CS"/>
</dbReference>
<dbReference type="AlphaFoldDB" id="A0A2C5ZFX2"/>
<dbReference type="InterPro" id="IPR025972">
    <property type="entry name" value="BetaGal_dom3"/>
</dbReference>
<comment type="caution">
    <text evidence="12">The sequence shown here is derived from an EMBL/GenBank/DDBJ whole genome shotgun (WGS) entry which is preliminary data.</text>
</comment>
<dbReference type="GO" id="GO:0005975">
    <property type="term" value="P:carbohydrate metabolic process"/>
    <property type="evidence" value="ECO:0007669"/>
    <property type="project" value="InterPro"/>
</dbReference>
<evidence type="ECO:0000256" key="10">
    <source>
        <dbReference type="SAM" id="SignalP"/>
    </source>
</evidence>
<keyword evidence="5 8" id="KW-0378">Hydrolase</keyword>
<dbReference type="OrthoDB" id="1657402at2759"/>
<dbReference type="InterPro" id="IPR036833">
    <property type="entry name" value="BetaGal_dom3_sf"/>
</dbReference>
<evidence type="ECO:0000256" key="1">
    <source>
        <dbReference type="ARBA" id="ARBA00001412"/>
    </source>
</evidence>
<proteinExistence type="inferred from homology"/>
<evidence type="ECO:0000256" key="3">
    <source>
        <dbReference type="ARBA" id="ARBA00012756"/>
    </source>
</evidence>
<comment type="similarity">
    <text evidence="2 9">Belongs to the glycosyl hydrolase 35 family.</text>
</comment>
<dbReference type="Gene3D" id="2.60.390.10">
    <property type="entry name" value="Beta-galactosidase, domain 3"/>
    <property type="match status" value="1"/>
</dbReference>
<dbReference type="Gene3D" id="2.60.120.260">
    <property type="entry name" value="Galactose-binding domain-like"/>
    <property type="match status" value="2"/>
</dbReference>
<dbReference type="InterPro" id="IPR018954">
    <property type="entry name" value="Betagal_dom2"/>
</dbReference>
<evidence type="ECO:0000313" key="12">
    <source>
        <dbReference type="EMBL" id="PHH79917.1"/>
    </source>
</evidence>
<evidence type="ECO:0000256" key="8">
    <source>
        <dbReference type="RuleBase" id="RU000675"/>
    </source>
</evidence>
<organism evidence="12 13">
    <name type="scientific">Ophiocordyceps australis</name>
    <dbReference type="NCBI Taxonomy" id="1399860"/>
    <lineage>
        <taxon>Eukaryota</taxon>
        <taxon>Fungi</taxon>
        <taxon>Dikarya</taxon>
        <taxon>Ascomycota</taxon>
        <taxon>Pezizomycotina</taxon>
        <taxon>Sordariomycetes</taxon>
        <taxon>Hypocreomycetidae</taxon>
        <taxon>Hypocreales</taxon>
        <taxon>Ophiocordycipitaceae</taxon>
        <taxon>Ophiocordyceps</taxon>
    </lineage>
</organism>
<dbReference type="InterPro" id="IPR001944">
    <property type="entry name" value="Glycoside_Hdrlase_35"/>
</dbReference>
<keyword evidence="4 10" id="KW-0732">Signal</keyword>
<dbReference type="FunFam" id="3.20.20.80:FF:000040">
    <property type="entry name" value="Beta-galactosidase A"/>
    <property type="match status" value="1"/>
</dbReference>
<dbReference type="Pfam" id="PF13363">
    <property type="entry name" value="BetaGal_dom3"/>
    <property type="match status" value="1"/>
</dbReference>
<evidence type="ECO:0000256" key="9">
    <source>
        <dbReference type="RuleBase" id="RU003679"/>
    </source>
</evidence>
<dbReference type="InterPro" id="IPR025300">
    <property type="entry name" value="BetaGal_jelly_roll_dom"/>
</dbReference>
<dbReference type="SUPFAM" id="SSF51011">
    <property type="entry name" value="Glycosyl hydrolase domain"/>
    <property type="match status" value="1"/>
</dbReference>
<protein>
    <recommendedName>
        <fullName evidence="3 8">Beta-galactosidase</fullName>
        <ecNumber evidence="3 8">3.2.1.23</ecNumber>
    </recommendedName>
</protein>
<dbReference type="SMART" id="SM01029">
    <property type="entry name" value="BetaGal_dom2"/>
    <property type="match status" value="1"/>
</dbReference>
<evidence type="ECO:0000256" key="6">
    <source>
        <dbReference type="ARBA" id="ARBA00023180"/>
    </source>
</evidence>
<evidence type="ECO:0000256" key="2">
    <source>
        <dbReference type="ARBA" id="ARBA00009809"/>
    </source>
</evidence>
<dbReference type="FunFam" id="2.102.20.10:FF:000001">
    <property type="entry name" value="Beta-galactosidase A"/>
    <property type="match status" value="1"/>
</dbReference>
<dbReference type="Gene3D" id="3.20.20.80">
    <property type="entry name" value="Glycosidases"/>
    <property type="match status" value="1"/>
</dbReference>
<dbReference type="InterPro" id="IPR008979">
    <property type="entry name" value="Galactose-bd-like_sf"/>
</dbReference>
<sequence length="999" mass="109861">MKLLLLLSAAFAMATLPVGQIKLLPEMQNAVTWDQHSFFIRGERAMLFSGEVHPFRLPVPSLYLDVFQKIKALGFNMVSFYVNWALLEGKPGEYRATGIFDLEPFFEAAKKAGIYLLARPGPYINAEVSGGGFPGWLQRINATLRTDSPQYLKATENYMRNVCQTIAKHQITNGGPIVLFQPENEYSSGHNIPFPNGKYMQYIIDQARNAGIKVPMINNDVGPLGFYAPGTGLGQMDIYGHDSYPLGFDCAKPDVWPPGKLPTDFHQLHQMQSPNTPFSINEFQGGSFDPWGGPGLDKCYTLINHEFARVFNKNNFAAGVTLFSIYMIFGGTNWGNIGHPWGYTSYDYGACIRENRAVDREKYSELKLEAEFLKVSPGYLVATPAPTSPNTVVDSTAVTATLLLGNKTGSFIVVRHTDYSSTVSVSYRLRLETSEMSLTVPQTGGMLTLSGRDSKIHLVDYPIGRHVLLYSTCEVFTWKQFSSKTVLILYGGMQETHEFAVKGHHDGILSLEGQGFSTRQDSQLGTIVRWTVSSQRSVLQIEDLEIYLVDRNAAYNYWVPVLQQVDNAYGTSLMNPEAVIVNGGYLVRSASVSGSTLSLKADFNTSTTLEIIGSPRGVGDLEINGQVLPFVRNGLGNWIVSPRVALLKIGVPDLSKLDWHAIDSLPEIKPGYDDSAWPIANRGSSDNSLTPLKTPVSLYASDYGFHAGTLVFRGHFTASGTESQFRIHTAGGEAYASSLWLNDTFLGSFKNTQAAADASATYALNKLTRGAHYVFTVIVDNMGLNENFNPGWDDMKVPRGILDYALTSSNGSQTPISSWKITGNFGGEDYVDVSRGPLNEGGFFFERQGLHLPDPPFAEAPFVPHRSPFGPISGPGVSFFMAKMPLGLPAHSHDVPLSFVFDNSTTGTQRGDYRAILFVNGFQYGRYASNLGPQTQFPVPEGIFNYNGDNWIGLAVWALDASGLMLPGLSLQAGTAVQTGREPVEVVRAWPYWRRNGAY</sequence>
<dbReference type="InterPro" id="IPR031330">
    <property type="entry name" value="Gly_Hdrlase_35_cat"/>
</dbReference>
<dbReference type="Proteomes" id="UP000224854">
    <property type="component" value="Unassembled WGS sequence"/>
</dbReference>
<dbReference type="Pfam" id="PF01301">
    <property type="entry name" value="Glyco_hydro_35"/>
    <property type="match status" value="1"/>
</dbReference>
<reference evidence="12 13" key="1">
    <citation type="submission" date="2017-06" db="EMBL/GenBank/DDBJ databases">
        <title>Ant-infecting Ophiocordyceps genomes reveal a high diversity of potential behavioral manipulation genes and a possible major role for enterotoxins.</title>
        <authorList>
            <person name="De Bekker C."/>
            <person name="Evans H.C."/>
            <person name="Brachmann A."/>
            <person name="Hughes D.P."/>
        </authorList>
    </citation>
    <scope>NUCLEOTIDE SEQUENCE [LARGE SCALE GENOMIC DNA]</scope>
    <source>
        <strain evidence="12 13">1348a</strain>
    </source>
</reference>
<evidence type="ECO:0000256" key="4">
    <source>
        <dbReference type="ARBA" id="ARBA00022729"/>
    </source>
</evidence>
<dbReference type="EMBL" id="NJEU01000170">
    <property type="protein sequence ID" value="PHH79917.1"/>
    <property type="molecule type" value="Genomic_DNA"/>
</dbReference>
<feature type="chain" id="PRO_5012586908" description="Beta-galactosidase" evidence="10">
    <location>
        <begin position="21"/>
        <end position="999"/>
    </location>
</feature>
<feature type="domain" description="Beta-galactosidase" evidence="11">
    <location>
        <begin position="379"/>
        <end position="557"/>
    </location>
</feature>
<dbReference type="PRINTS" id="PR00742">
    <property type="entry name" value="GLHYDRLASE35"/>
</dbReference>
<dbReference type="FunFam" id="2.60.120.260:FF:000065">
    <property type="entry name" value="Beta-galactosidase A"/>
    <property type="match status" value="1"/>
</dbReference>
<comment type="catalytic activity">
    <reaction evidence="1 8">
        <text>Hydrolysis of terminal non-reducing beta-D-galactose residues in beta-D-galactosides.</text>
        <dbReference type="EC" id="3.2.1.23"/>
    </reaction>
</comment>
<dbReference type="SUPFAM" id="SSF117100">
    <property type="entry name" value="Beta-galactosidase LacA, domain 3"/>
    <property type="match status" value="1"/>
</dbReference>
<dbReference type="SUPFAM" id="SSF51445">
    <property type="entry name" value="(Trans)glycosidases"/>
    <property type="match status" value="1"/>
</dbReference>
<evidence type="ECO:0000259" key="11">
    <source>
        <dbReference type="SMART" id="SM01029"/>
    </source>
</evidence>